<dbReference type="Gene3D" id="3.30.450.20">
    <property type="entry name" value="PAS domain"/>
    <property type="match status" value="2"/>
</dbReference>
<dbReference type="GO" id="GO:0005737">
    <property type="term" value="C:cytoplasm"/>
    <property type="evidence" value="ECO:0007669"/>
    <property type="project" value="InterPro"/>
</dbReference>
<evidence type="ECO:0000313" key="10">
    <source>
        <dbReference type="EMBL" id="KDR12329.1"/>
    </source>
</evidence>
<feature type="domain" description="PAS" evidence="8">
    <location>
        <begin position="281"/>
        <end position="330"/>
    </location>
</feature>
<dbReference type="Gene3D" id="4.10.280.10">
    <property type="entry name" value="Helix-loop-helix DNA-binding domain"/>
    <property type="match status" value="1"/>
</dbReference>
<keyword evidence="11" id="KW-1185">Reference proteome</keyword>
<sequence>RQNRNMMEKHRRDKMNAHISNLALLVPTVANSPKKMDKTSILRLTAAFLRLHKFLTTKSERIKRLGLPHYLKTYNLSQALMEVLDGFMIIVSSTGKILFVTHTVETLLGYPQSYLMGQSMHSIICREDHDVLDKNLTPDLDLMAAEHGVSGDTSSSSSQSAMSPQQQPVSSAPSLQDITGPIPSLYQQRRSFYLRMIQKAVSRSELTQYELVHVLGFLSVPQRPTPGPSTPSRTRNRSRGSGNDIDTVLIAVVRMMRDNSVAQRSLLEPSKDEYVTRHLIDGRIIYSDHRISVVAGYMAEEITGESAFKFMHKDDVRFTIVALRQMYDRGKGSYGSSCYRLLCKTGQYIYLRTHGYLEYDKDSQKIVSFICINTLVSEEEGVQLVREMKARFSANI</sequence>
<dbReference type="PROSITE" id="PS50112">
    <property type="entry name" value="PAS"/>
    <property type="match status" value="2"/>
</dbReference>
<feature type="non-terminal residue" evidence="10">
    <location>
        <position position="1"/>
    </location>
</feature>
<dbReference type="NCBIfam" id="TIGR00229">
    <property type="entry name" value="sensory_box"/>
    <property type="match status" value="1"/>
</dbReference>
<protein>
    <submittedName>
        <fullName evidence="10">Neuronal PAS domain-containing protein 2</fullName>
    </submittedName>
</protein>
<dbReference type="OMA" id="HVFGDTI"/>
<dbReference type="CDD" id="cd00130">
    <property type="entry name" value="PAS"/>
    <property type="match status" value="2"/>
</dbReference>
<dbReference type="GO" id="GO:0005667">
    <property type="term" value="C:transcription regulator complex"/>
    <property type="evidence" value="ECO:0007669"/>
    <property type="project" value="InterPro"/>
</dbReference>
<feature type="domain" description="BHLH" evidence="9">
    <location>
        <begin position="1"/>
        <end position="52"/>
    </location>
</feature>
<reference evidence="10 11" key="1">
    <citation type="journal article" date="2014" name="Nat. Commun.">
        <title>Molecular traces of alternative social organization in a termite genome.</title>
        <authorList>
            <person name="Terrapon N."/>
            <person name="Li C."/>
            <person name="Robertson H.M."/>
            <person name="Ji L."/>
            <person name="Meng X."/>
            <person name="Booth W."/>
            <person name="Chen Z."/>
            <person name="Childers C.P."/>
            <person name="Glastad K.M."/>
            <person name="Gokhale K."/>
            <person name="Gowin J."/>
            <person name="Gronenberg W."/>
            <person name="Hermansen R.A."/>
            <person name="Hu H."/>
            <person name="Hunt B.G."/>
            <person name="Huylmans A.K."/>
            <person name="Khalil S.M."/>
            <person name="Mitchell R.D."/>
            <person name="Munoz-Torres M.C."/>
            <person name="Mustard J.A."/>
            <person name="Pan H."/>
            <person name="Reese J.T."/>
            <person name="Scharf M.E."/>
            <person name="Sun F."/>
            <person name="Vogel H."/>
            <person name="Xiao J."/>
            <person name="Yang W."/>
            <person name="Yang Z."/>
            <person name="Yang Z."/>
            <person name="Zhou J."/>
            <person name="Zhu J."/>
            <person name="Brent C.S."/>
            <person name="Elsik C.G."/>
            <person name="Goodisman M.A."/>
            <person name="Liberles D.A."/>
            <person name="Roe R.M."/>
            <person name="Vargo E.L."/>
            <person name="Vilcinskas A."/>
            <person name="Wang J."/>
            <person name="Bornberg-Bauer E."/>
            <person name="Korb J."/>
            <person name="Zhang G."/>
            <person name="Liebig J."/>
        </authorList>
    </citation>
    <scope>NUCLEOTIDE SEQUENCE [LARGE SCALE GENOMIC DNA]</scope>
    <source>
        <tissue evidence="10">Whole organism</tissue>
    </source>
</reference>
<dbReference type="Pfam" id="PF00989">
    <property type="entry name" value="PAS"/>
    <property type="match status" value="1"/>
</dbReference>
<dbReference type="STRING" id="136037.A0A067R3C2"/>
<dbReference type="InterPro" id="IPR001610">
    <property type="entry name" value="PAC"/>
</dbReference>
<gene>
    <name evidence="10" type="ORF">L798_13390</name>
</gene>
<keyword evidence="2" id="KW-0677">Repeat</keyword>
<feature type="domain" description="PAS" evidence="8">
    <location>
        <begin position="73"/>
        <end position="136"/>
    </location>
</feature>
<dbReference type="InterPro" id="IPR050933">
    <property type="entry name" value="Circadian_TF"/>
</dbReference>
<evidence type="ECO:0000259" key="9">
    <source>
        <dbReference type="PROSITE" id="PS50888"/>
    </source>
</evidence>
<dbReference type="SMART" id="SM00353">
    <property type="entry name" value="HLH"/>
    <property type="match status" value="1"/>
</dbReference>
<dbReference type="PANTHER" id="PTHR23042">
    <property type="entry name" value="CIRCADIAN PROTEIN CLOCK/ARNT/BMAL/PAS"/>
    <property type="match status" value="1"/>
</dbReference>
<keyword evidence="4" id="KW-0238">DNA-binding</keyword>
<dbReference type="InterPro" id="IPR036638">
    <property type="entry name" value="HLH_DNA-bd_sf"/>
</dbReference>
<evidence type="ECO:0000256" key="6">
    <source>
        <dbReference type="ARBA" id="ARBA00023242"/>
    </source>
</evidence>
<dbReference type="AlphaFoldDB" id="A0A067R3C2"/>
<dbReference type="CDD" id="cd11391">
    <property type="entry name" value="bHLH_PAS"/>
    <property type="match status" value="1"/>
</dbReference>
<dbReference type="Proteomes" id="UP000027135">
    <property type="component" value="Unassembled WGS sequence"/>
</dbReference>
<keyword evidence="6" id="KW-0539">Nucleus</keyword>
<dbReference type="PRINTS" id="PR00785">
    <property type="entry name" value="NCTRNSLOCATR"/>
</dbReference>
<evidence type="ECO:0000256" key="3">
    <source>
        <dbReference type="ARBA" id="ARBA00023015"/>
    </source>
</evidence>
<evidence type="ECO:0000313" key="11">
    <source>
        <dbReference type="Proteomes" id="UP000027135"/>
    </source>
</evidence>
<dbReference type="FunCoup" id="A0A067R3C2">
    <property type="interactions" value="10"/>
</dbReference>
<dbReference type="Pfam" id="PF14598">
    <property type="entry name" value="PAS_11"/>
    <property type="match status" value="1"/>
</dbReference>
<comment type="subcellular location">
    <subcellularLocation>
        <location evidence="1">Nucleus</location>
    </subcellularLocation>
</comment>
<evidence type="ECO:0000256" key="1">
    <source>
        <dbReference type="ARBA" id="ARBA00004123"/>
    </source>
</evidence>
<feature type="compositionally biased region" description="Low complexity" evidence="7">
    <location>
        <begin position="154"/>
        <end position="174"/>
    </location>
</feature>
<dbReference type="GO" id="GO:0046983">
    <property type="term" value="F:protein dimerization activity"/>
    <property type="evidence" value="ECO:0007669"/>
    <property type="project" value="InterPro"/>
</dbReference>
<name>A0A067R3C2_ZOONE</name>
<proteinExistence type="predicted"/>
<dbReference type="SUPFAM" id="SSF55785">
    <property type="entry name" value="PYP-like sensor domain (PAS domain)"/>
    <property type="match status" value="2"/>
</dbReference>
<dbReference type="SMART" id="SM00091">
    <property type="entry name" value="PAS"/>
    <property type="match status" value="2"/>
</dbReference>
<feature type="region of interest" description="Disordered" evidence="7">
    <location>
        <begin position="147"/>
        <end position="180"/>
    </location>
</feature>
<dbReference type="InterPro" id="IPR011598">
    <property type="entry name" value="bHLH_dom"/>
</dbReference>
<dbReference type="GO" id="GO:0045944">
    <property type="term" value="P:positive regulation of transcription by RNA polymerase II"/>
    <property type="evidence" value="ECO:0007669"/>
    <property type="project" value="UniProtKB-ARBA"/>
</dbReference>
<dbReference type="InterPro" id="IPR001067">
    <property type="entry name" value="Nuc_translocat"/>
</dbReference>
<dbReference type="SMART" id="SM00086">
    <property type="entry name" value="PAC"/>
    <property type="match status" value="1"/>
</dbReference>
<keyword evidence="5" id="KW-0804">Transcription</keyword>
<feature type="non-terminal residue" evidence="10">
    <location>
        <position position="396"/>
    </location>
</feature>
<dbReference type="GO" id="GO:0003700">
    <property type="term" value="F:DNA-binding transcription factor activity"/>
    <property type="evidence" value="ECO:0007669"/>
    <property type="project" value="InterPro"/>
</dbReference>
<dbReference type="GO" id="GO:0005634">
    <property type="term" value="C:nucleus"/>
    <property type="evidence" value="ECO:0007669"/>
    <property type="project" value="UniProtKB-SubCell"/>
</dbReference>
<evidence type="ECO:0000256" key="7">
    <source>
        <dbReference type="SAM" id="MobiDB-lite"/>
    </source>
</evidence>
<dbReference type="SUPFAM" id="SSF47459">
    <property type="entry name" value="HLH, helix-loop-helix DNA-binding domain"/>
    <property type="match status" value="1"/>
</dbReference>
<dbReference type="GO" id="GO:0003677">
    <property type="term" value="F:DNA binding"/>
    <property type="evidence" value="ECO:0007669"/>
    <property type="project" value="UniProtKB-KW"/>
</dbReference>
<dbReference type="EMBL" id="KK853024">
    <property type="protein sequence ID" value="KDR12329.1"/>
    <property type="molecule type" value="Genomic_DNA"/>
</dbReference>
<accession>A0A067R3C2</accession>
<dbReference type="InParanoid" id="A0A067R3C2"/>
<evidence type="ECO:0000256" key="4">
    <source>
        <dbReference type="ARBA" id="ARBA00023125"/>
    </source>
</evidence>
<evidence type="ECO:0000256" key="2">
    <source>
        <dbReference type="ARBA" id="ARBA00022737"/>
    </source>
</evidence>
<dbReference type="Pfam" id="PF00010">
    <property type="entry name" value="HLH"/>
    <property type="match status" value="1"/>
</dbReference>
<dbReference type="eggNOG" id="KOG3561">
    <property type="taxonomic scope" value="Eukaryota"/>
</dbReference>
<evidence type="ECO:0000256" key="5">
    <source>
        <dbReference type="ARBA" id="ARBA00023163"/>
    </source>
</evidence>
<organism evidence="10 11">
    <name type="scientific">Zootermopsis nevadensis</name>
    <name type="common">Dampwood termite</name>
    <dbReference type="NCBI Taxonomy" id="136037"/>
    <lineage>
        <taxon>Eukaryota</taxon>
        <taxon>Metazoa</taxon>
        <taxon>Ecdysozoa</taxon>
        <taxon>Arthropoda</taxon>
        <taxon>Hexapoda</taxon>
        <taxon>Insecta</taxon>
        <taxon>Pterygota</taxon>
        <taxon>Neoptera</taxon>
        <taxon>Polyneoptera</taxon>
        <taxon>Dictyoptera</taxon>
        <taxon>Blattodea</taxon>
        <taxon>Blattoidea</taxon>
        <taxon>Termitoidae</taxon>
        <taxon>Termopsidae</taxon>
        <taxon>Zootermopsis</taxon>
    </lineage>
</organism>
<dbReference type="PROSITE" id="PS50888">
    <property type="entry name" value="BHLH"/>
    <property type="match status" value="1"/>
</dbReference>
<dbReference type="InterPro" id="IPR000014">
    <property type="entry name" value="PAS"/>
</dbReference>
<dbReference type="InterPro" id="IPR035965">
    <property type="entry name" value="PAS-like_dom_sf"/>
</dbReference>
<evidence type="ECO:0000259" key="8">
    <source>
        <dbReference type="PROSITE" id="PS50112"/>
    </source>
</evidence>
<dbReference type="InterPro" id="IPR013767">
    <property type="entry name" value="PAS_fold"/>
</dbReference>
<keyword evidence="3" id="KW-0805">Transcription regulation</keyword>
<feature type="region of interest" description="Disordered" evidence="7">
    <location>
        <begin position="220"/>
        <end position="242"/>
    </location>
</feature>